<protein>
    <submittedName>
        <fullName evidence="3">DUF2520 domain-containing protein</fullName>
    </submittedName>
</protein>
<proteinExistence type="predicted"/>
<dbReference type="InterPro" id="IPR036291">
    <property type="entry name" value="NAD(P)-bd_dom_sf"/>
</dbReference>
<dbReference type="SUPFAM" id="SSF51735">
    <property type="entry name" value="NAD(P)-binding Rossmann-fold domains"/>
    <property type="match status" value="1"/>
</dbReference>
<gene>
    <name evidence="3" type="ORF">GXY80_04030</name>
</gene>
<dbReference type="PANTHER" id="PTHR40459">
    <property type="entry name" value="CONSERVED HYPOTHETICAL ALANINE AND LEUCINE RICH PROTEIN"/>
    <property type="match status" value="1"/>
</dbReference>
<sequence>MRIGIIGAGKVGISIGHVLQRKGFHVTTVSDVTGKNAFDRARPYLGADVLYTTDNVSAAEASDIIAITTQDGFIKDVAAEIAEKGKSLEGKLFFHTSGAHPSSILKPLDERGAVLGSLHPLQTFPDIDSAIHVLPSTYIFVEGTVHALPRLEILGKSIGLTTVPIEGDDKVYYHLSAVFVCNLLCALLYAGEAIMKRINIGLEPFFPIIRATLENIESRGPLMSLTGPIIRGDTGTVEDHIRAMDDMEIHKRIYKALSLSALDMAKKRSVLNQETLIDLEHILEAINDE</sequence>
<dbReference type="AlphaFoldDB" id="A0A971S0J6"/>
<dbReference type="PANTHER" id="PTHR40459:SF1">
    <property type="entry name" value="CONSERVED HYPOTHETICAL ALANINE AND LEUCINE RICH PROTEIN"/>
    <property type="match status" value="1"/>
</dbReference>
<evidence type="ECO:0000313" key="3">
    <source>
        <dbReference type="EMBL" id="NLW34639.1"/>
    </source>
</evidence>
<dbReference type="Pfam" id="PF10728">
    <property type="entry name" value="DUF2520"/>
    <property type="match status" value="1"/>
</dbReference>
<dbReference type="InterPro" id="IPR019665">
    <property type="entry name" value="OxRdtase/DH_put_Rossmann_dom"/>
</dbReference>
<evidence type="ECO:0000259" key="2">
    <source>
        <dbReference type="Pfam" id="PF10728"/>
    </source>
</evidence>
<name>A0A971S0J6_9BACT</name>
<reference evidence="3" key="2">
    <citation type="submission" date="2020-01" db="EMBL/GenBank/DDBJ databases">
        <authorList>
            <person name="Campanaro S."/>
        </authorList>
    </citation>
    <scope>NUCLEOTIDE SEQUENCE</scope>
    <source>
        <strain evidence="3">AS06rmzACSIP_7</strain>
    </source>
</reference>
<dbReference type="InterPro" id="IPR018931">
    <property type="entry name" value="DUF2520"/>
</dbReference>
<dbReference type="InterPro" id="IPR008927">
    <property type="entry name" value="6-PGluconate_DH-like_C_sf"/>
</dbReference>
<evidence type="ECO:0000259" key="1">
    <source>
        <dbReference type="Pfam" id="PF10727"/>
    </source>
</evidence>
<feature type="domain" description="Putative oxidoreductase/dehydrogenase Rossmann-like" evidence="1">
    <location>
        <begin position="2"/>
        <end position="120"/>
    </location>
</feature>
<dbReference type="EMBL" id="JAAYEE010000070">
    <property type="protein sequence ID" value="NLW34639.1"/>
    <property type="molecule type" value="Genomic_DNA"/>
</dbReference>
<comment type="caution">
    <text evidence="3">The sequence shown here is derived from an EMBL/GenBank/DDBJ whole genome shotgun (WGS) entry which is preliminary data.</text>
</comment>
<accession>A0A971S0J6</accession>
<evidence type="ECO:0000313" key="4">
    <source>
        <dbReference type="Proteomes" id="UP000777265"/>
    </source>
</evidence>
<dbReference type="Pfam" id="PF10727">
    <property type="entry name" value="Rossmann-like"/>
    <property type="match status" value="1"/>
</dbReference>
<organism evidence="3 4">
    <name type="scientific">Syntrophorhabdus aromaticivorans</name>
    <dbReference type="NCBI Taxonomy" id="328301"/>
    <lineage>
        <taxon>Bacteria</taxon>
        <taxon>Pseudomonadati</taxon>
        <taxon>Thermodesulfobacteriota</taxon>
        <taxon>Syntrophorhabdia</taxon>
        <taxon>Syntrophorhabdales</taxon>
        <taxon>Syntrophorhabdaceae</taxon>
        <taxon>Syntrophorhabdus</taxon>
    </lineage>
</organism>
<feature type="domain" description="DUF2520" evidence="2">
    <location>
        <begin position="138"/>
        <end position="260"/>
    </location>
</feature>
<reference evidence="3" key="1">
    <citation type="journal article" date="2020" name="Biotechnol. Biofuels">
        <title>New insights from the biogas microbiome by comprehensive genome-resolved metagenomics of nearly 1600 species originating from multiple anaerobic digesters.</title>
        <authorList>
            <person name="Campanaro S."/>
            <person name="Treu L."/>
            <person name="Rodriguez-R L.M."/>
            <person name="Kovalovszki A."/>
            <person name="Ziels R.M."/>
            <person name="Maus I."/>
            <person name="Zhu X."/>
            <person name="Kougias P.G."/>
            <person name="Basile A."/>
            <person name="Luo G."/>
            <person name="Schluter A."/>
            <person name="Konstantinidis K.T."/>
            <person name="Angelidaki I."/>
        </authorList>
    </citation>
    <scope>NUCLEOTIDE SEQUENCE</scope>
    <source>
        <strain evidence="3">AS06rmzACSIP_7</strain>
    </source>
</reference>
<dbReference type="Gene3D" id="1.10.1040.20">
    <property type="entry name" value="ProC-like, C-terminal domain"/>
    <property type="match status" value="1"/>
</dbReference>
<dbReference type="SUPFAM" id="SSF48179">
    <property type="entry name" value="6-phosphogluconate dehydrogenase C-terminal domain-like"/>
    <property type="match status" value="1"/>
</dbReference>
<dbReference type="InterPro" id="IPR037108">
    <property type="entry name" value="TM1727-like_C_sf"/>
</dbReference>
<dbReference type="Gene3D" id="3.40.50.720">
    <property type="entry name" value="NAD(P)-binding Rossmann-like Domain"/>
    <property type="match status" value="1"/>
</dbReference>
<dbReference type="Proteomes" id="UP000777265">
    <property type="component" value="Unassembled WGS sequence"/>
</dbReference>